<accession>A0ABS6BHS6</accession>
<gene>
    <name evidence="1" type="ORF">KOF26_02790</name>
</gene>
<comment type="caution">
    <text evidence="1">The sequence shown here is derived from an EMBL/GenBank/DDBJ whole genome shotgun (WGS) entry which is preliminary data.</text>
</comment>
<evidence type="ECO:0000313" key="2">
    <source>
        <dbReference type="Proteomes" id="UP000776276"/>
    </source>
</evidence>
<reference evidence="1 2" key="1">
    <citation type="submission" date="2021-06" db="EMBL/GenBank/DDBJ databases">
        <title>Sphingomonas sp. XMGL2, whole genome shotgun sequencing project.</title>
        <authorList>
            <person name="Zhao G."/>
            <person name="Shen L."/>
        </authorList>
    </citation>
    <scope>NUCLEOTIDE SEQUENCE [LARGE SCALE GENOMIC DNA]</scope>
    <source>
        <strain evidence="1 2">XMGL2</strain>
    </source>
</reference>
<name>A0ABS6BHS6_9SPHN</name>
<keyword evidence="2" id="KW-1185">Reference proteome</keyword>
<proteinExistence type="predicted"/>
<dbReference type="RefSeq" id="WP_216319567.1">
    <property type="nucleotide sequence ID" value="NZ_JAHKRT010000001.1"/>
</dbReference>
<evidence type="ECO:0000313" key="1">
    <source>
        <dbReference type="EMBL" id="MBU3076780.1"/>
    </source>
</evidence>
<dbReference type="EMBL" id="JAHKRT010000001">
    <property type="protein sequence ID" value="MBU3076780.1"/>
    <property type="molecule type" value="Genomic_DNA"/>
</dbReference>
<organism evidence="1 2">
    <name type="scientific">Sphingomonas quercus</name>
    <dbReference type="NCBI Taxonomy" id="2842451"/>
    <lineage>
        <taxon>Bacteria</taxon>
        <taxon>Pseudomonadati</taxon>
        <taxon>Pseudomonadota</taxon>
        <taxon>Alphaproteobacteria</taxon>
        <taxon>Sphingomonadales</taxon>
        <taxon>Sphingomonadaceae</taxon>
        <taxon>Sphingomonas</taxon>
    </lineage>
</organism>
<dbReference type="Proteomes" id="UP000776276">
    <property type="component" value="Unassembled WGS sequence"/>
</dbReference>
<sequence>MILVLAGVSGAACAAAETAPFDLTGPTLRVAVTRDGKTLPIAQVPQMATGDRIKVRVDLPADQSQHYLLVAGFLRGSTNPPPDKWFFKSEPWTKRGRDGLDLTVPEGAQQIILFLAPETGGDFSTLRNAVQGRPGAFVRAAQELAQASLDRSRLDAYLAAIRKTAPDDPERLARITPLLARSLQIKVDGDCLTKMPSLQAACLLQNQESLVLNDGHSNAITDAVAGPGADLALQLSATPQGGLGQYSPYIAAIRDVIGILSTFGTAKYQYIPALATLDGDKMNLVLNAAPSFHNPKSVLVTGLPIIAPTHVPPLAIPEATPGLCARASRPVLPMAGAPLIYATRFAHGMTLHAQLPDGSAVDLPATPDVEQGGLVIDTASIPARFSGSVEAKLHGEWGFEPFEGPSVTLQAGTGRRWQAAPGEPAGGELVLTGGDAACLGTVTAQTDGAAPAALKWSRTAADAVKVPLPAERPLTLTLAGLDGSRQQIALGGRTPARLGATIIARHVQAVAAAPVAISLANDSQIPTSATLTFSLRLEGTANWTGKERVEVTAEHGGAPVTLAPGKGLTILGDHVAVALLQPGNWAGGSAFGGLRARVVGPDTVSDWLPLGTLVRLPSLSRFECATPPQSGCRLTGDGLYLIQSVSTTPGFETKLDVPLGYPGTTLDVPQPADGRLYIRLLDAPDVANWLAA</sequence>
<protein>
    <submittedName>
        <fullName evidence="1">Uncharacterized protein</fullName>
    </submittedName>
</protein>